<name>A0ACA9NVB3_9GLOM</name>
<evidence type="ECO:0000313" key="1">
    <source>
        <dbReference type="EMBL" id="CAG8676979.1"/>
    </source>
</evidence>
<comment type="caution">
    <text evidence="1">The sequence shown here is derived from an EMBL/GenBank/DDBJ whole genome shotgun (WGS) entry which is preliminary data.</text>
</comment>
<keyword evidence="2" id="KW-1185">Reference proteome</keyword>
<dbReference type="EMBL" id="CAJVPT010025885">
    <property type="protein sequence ID" value="CAG8676979.1"/>
    <property type="molecule type" value="Genomic_DNA"/>
</dbReference>
<proteinExistence type="predicted"/>
<organism evidence="1 2">
    <name type="scientific">Acaulospora colombiana</name>
    <dbReference type="NCBI Taxonomy" id="27376"/>
    <lineage>
        <taxon>Eukaryota</taxon>
        <taxon>Fungi</taxon>
        <taxon>Fungi incertae sedis</taxon>
        <taxon>Mucoromycota</taxon>
        <taxon>Glomeromycotina</taxon>
        <taxon>Glomeromycetes</taxon>
        <taxon>Diversisporales</taxon>
        <taxon>Acaulosporaceae</taxon>
        <taxon>Acaulospora</taxon>
    </lineage>
</organism>
<dbReference type="Proteomes" id="UP000789525">
    <property type="component" value="Unassembled WGS sequence"/>
</dbReference>
<accession>A0ACA9NVB3</accession>
<protein>
    <submittedName>
        <fullName evidence="1">961_t:CDS:1</fullName>
    </submittedName>
</protein>
<gene>
    <name evidence="1" type="ORF">ACOLOM_LOCUS9178</name>
</gene>
<reference evidence="1" key="1">
    <citation type="submission" date="2021-06" db="EMBL/GenBank/DDBJ databases">
        <authorList>
            <person name="Kallberg Y."/>
            <person name="Tangrot J."/>
            <person name="Rosling A."/>
        </authorList>
    </citation>
    <scope>NUCLEOTIDE SEQUENCE</scope>
    <source>
        <strain evidence="1">CL356</strain>
    </source>
</reference>
<evidence type="ECO:0000313" key="2">
    <source>
        <dbReference type="Proteomes" id="UP000789525"/>
    </source>
</evidence>
<feature type="non-terminal residue" evidence="1">
    <location>
        <position position="1"/>
    </location>
</feature>
<sequence>RGVVMFLVFHLAKILGYLYDFEHGDAVAGSESRSGVASPTDTARVAAANPL</sequence>